<dbReference type="Proteomes" id="UP001153678">
    <property type="component" value="Unassembled WGS sequence"/>
</dbReference>
<dbReference type="AlphaFoldDB" id="A0A9W4T816"/>
<sequence>MTCWEKPQFDHFQQPVVITNKLVDNNEEYEDEELIAQRHYVVFGDQDDLAPLAE</sequence>
<name>A0A9W4T816_9GLOM</name>
<reference evidence="1" key="1">
    <citation type="submission" date="2022-08" db="EMBL/GenBank/DDBJ databases">
        <authorList>
            <person name="Kallberg Y."/>
            <person name="Tangrot J."/>
            <person name="Rosling A."/>
        </authorList>
    </citation>
    <scope>NUCLEOTIDE SEQUENCE</scope>
    <source>
        <strain evidence="1">Wild A</strain>
    </source>
</reference>
<keyword evidence="2" id="KW-1185">Reference proteome</keyword>
<proteinExistence type="predicted"/>
<protein>
    <submittedName>
        <fullName evidence="1">7411_t:CDS:1</fullName>
    </submittedName>
</protein>
<feature type="non-terminal residue" evidence="1">
    <location>
        <position position="54"/>
    </location>
</feature>
<dbReference type="EMBL" id="CAMKVN010014139">
    <property type="protein sequence ID" value="CAI2196380.1"/>
    <property type="molecule type" value="Genomic_DNA"/>
</dbReference>
<accession>A0A9W4T816</accession>
<evidence type="ECO:0000313" key="2">
    <source>
        <dbReference type="Proteomes" id="UP001153678"/>
    </source>
</evidence>
<comment type="caution">
    <text evidence="1">The sequence shown here is derived from an EMBL/GenBank/DDBJ whole genome shotgun (WGS) entry which is preliminary data.</text>
</comment>
<evidence type="ECO:0000313" key="1">
    <source>
        <dbReference type="EMBL" id="CAI2196380.1"/>
    </source>
</evidence>
<gene>
    <name evidence="1" type="ORF">FWILDA_LOCUS17550</name>
</gene>
<organism evidence="1 2">
    <name type="scientific">Funneliformis geosporum</name>
    <dbReference type="NCBI Taxonomy" id="1117311"/>
    <lineage>
        <taxon>Eukaryota</taxon>
        <taxon>Fungi</taxon>
        <taxon>Fungi incertae sedis</taxon>
        <taxon>Mucoromycota</taxon>
        <taxon>Glomeromycotina</taxon>
        <taxon>Glomeromycetes</taxon>
        <taxon>Glomerales</taxon>
        <taxon>Glomeraceae</taxon>
        <taxon>Funneliformis</taxon>
    </lineage>
</organism>